<keyword evidence="4 12" id="KW-0227">DNA damage</keyword>
<dbReference type="GO" id="GO:0051539">
    <property type="term" value="F:4 iron, 4 sulfur cluster binding"/>
    <property type="evidence" value="ECO:0007669"/>
    <property type="project" value="UniProtKB-UniRule"/>
</dbReference>
<evidence type="ECO:0000256" key="4">
    <source>
        <dbReference type="ARBA" id="ARBA00022763"/>
    </source>
</evidence>
<dbReference type="Proteomes" id="UP001155241">
    <property type="component" value="Unassembled WGS sequence"/>
</dbReference>
<evidence type="ECO:0000256" key="9">
    <source>
        <dbReference type="ARBA" id="ARBA00023204"/>
    </source>
</evidence>
<accession>A0A9X2JGM5</accession>
<name>A0A9X2JGM5_9BACT</name>
<keyword evidence="11 12" id="KW-0326">Glycosidase</keyword>
<dbReference type="SUPFAM" id="SSF48150">
    <property type="entry name" value="DNA-glycosylase"/>
    <property type="match status" value="1"/>
</dbReference>
<evidence type="ECO:0000256" key="7">
    <source>
        <dbReference type="ARBA" id="ARBA00023014"/>
    </source>
</evidence>
<dbReference type="HAMAP" id="MF_00942">
    <property type="entry name" value="Nth"/>
    <property type="match status" value="1"/>
</dbReference>
<feature type="binding site" evidence="12">
    <location>
        <position position="229"/>
    </location>
    <ligand>
        <name>[4Fe-4S] cluster</name>
        <dbReference type="ChEBI" id="CHEBI:49883"/>
    </ligand>
</feature>
<dbReference type="InterPro" id="IPR000445">
    <property type="entry name" value="HhH_motif"/>
</dbReference>
<dbReference type="Gene3D" id="1.10.1670.10">
    <property type="entry name" value="Helix-hairpin-Helix base-excision DNA repair enzymes (C-terminal)"/>
    <property type="match status" value="1"/>
</dbReference>
<dbReference type="InterPro" id="IPR004036">
    <property type="entry name" value="Endonuclease-III-like_CS2"/>
</dbReference>
<dbReference type="GO" id="GO:0003677">
    <property type="term" value="F:DNA binding"/>
    <property type="evidence" value="ECO:0007669"/>
    <property type="project" value="UniProtKB-UniRule"/>
</dbReference>
<evidence type="ECO:0000256" key="11">
    <source>
        <dbReference type="ARBA" id="ARBA00023295"/>
    </source>
</evidence>
<comment type="similarity">
    <text evidence="1 12">Belongs to the Nth/MutY family.</text>
</comment>
<dbReference type="InterPro" id="IPR003651">
    <property type="entry name" value="Endonuclease3_FeS-loop_motif"/>
</dbReference>
<keyword evidence="5 12" id="KW-0378">Hydrolase</keyword>
<dbReference type="PANTHER" id="PTHR10359:SF18">
    <property type="entry name" value="ENDONUCLEASE III"/>
    <property type="match status" value="1"/>
</dbReference>
<evidence type="ECO:0000256" key="12">
    <source>
        <dbReference type="HAMAP-Rule" id="MF_00942"/>
    </source>
</evidence>
<evidence type="ECO:0000256" key="5">
    <source>
        <dbReference type="ARBA" id="ARBA00022801"/>
    </source>
</evidence>
<sequence length="240" mass="26330">MAKKKTAKKTPPRKKTPAKKKAATAAALPPEERKKQAAKVVRRLEADYPDAECALVHDTAYQLLIATILSAQCTDERVNIVTKELFAELPTPAEIAAAPIKKLEKLVQSTGFFRNKAKNIKACSQALVDDYGGEVPQDLDALVNLPGIGRKTANVVLGTAFGIPTGVVVDTHVGRLSRRLGLTDNTDAVKVENDLMQILPKKKWIEFSHRMIHHGRAICNARKPKCEECSMRKFCPQVGV</sequence>
<evidence type="ECO:0000256" key="8">
    <source>
        <dbReference type="ARBA" id="ARBA00023125"/>
    </source>
</evidence>
<keyword evidence="3 12" id="KW-0479">Metal-binding</keyword>
<dbReference type="GO" id="GO:0140078">
    <property type="term" value="F:class I DNA-(apurinic or apyrimidinic site) endonuclease activity"/>
    <property type="evidence" value="ECO:0007669"/>
    <property type="project" value="UniProtKB-EC"/>
</dbReference>
<dbReference type="GO" id="GO:0006285">
    <property type="term" value="P:base-excision repair, AP site formation"/>
    <property type="evidence" value="ECO:0007669"/>
    <property type="project" value="TreeGrafter"/>
</dbReference>
<dbReference type="EMBL" id="JAMXLR010000036">
    <property type="protein sequence ID" value="MCO6044562.1"/>
    <property type="molecule type" value="Genomic_DNA"/>
</dbReference>
<keyword evidence="15" id="KW-0255">Endonuclease</keyword>
<evidence type="ECO:0000259" key="14">
    <source>
        <dbReference type="SMART" id="SM00478"/>
    </source>
</evidence>
<evidence type="ECO:0000256" key="2">
    <source>
        <dbReference type="ARBA" id="ARBA00022485"/>
    </source>
</evidence>
<dbReference type="InterPro" id="IPR011257">
    <property type="entry name" value="DNA_glycosylase"/>
</dbReference>
<evidence type="ECO:0000256" key="6">
    <source>
        <dbReference type="ARBA" id="ARBA00023004"/>
    </source>
</evidence>
<dbReference type="GO" id="GO:0046872">
    <property type="term" value="F:metal ion binding"/>
    <property type="evidence" value="ECO:0007669"/>
    <property type="project" value="UniProtKB-KW"/>
</dbReference>
<comment type="function">
    <text evidence="12">DNA repair enzyme that has both DNA N-glycosylase activity and AP-lyase activity. The DNA N-glycosylase activity releases various damaged pyrimidines from DNA by cleaving the N-glycosidic bond, leaving an AP (apurinic/apyrimidinic) site. The AP-lyase activity cleaves the phosphodiester bond 3' to the AP site by a beta-elimination, leaving a 3'-terminal unsaturated sugar and a product with a terminal 5'-phosphate.</text>
</comment>
<dbReference type="InterPro" id="IPR023170">
    <property type="entry name" value="HhH_base_excis_C"/>
</dbReference>
<evidence type="ECO:0000313" key="15">
    <source>
        <dbReference type="EMBL" id="MCO6044562.1"/>
    </source>
</evidence>
<evidence type="ECO:0000313" key="16">
    <source>
        <dbReference type="Proteomes" id="UP001155241"/>
    </source>
</evidence>
<feature type="binding site" evidence="12">
    <location>
        <position position="235"/>
    </location>
    <ligand>
        <name>[4Fe-4S] cluster</name>
        <dbReference type="ChEBI" id="CHEBI:49883"/>
    </ligand>
</feature>
<feature type="binding site" evidence="12">
    <location>
        <position position="226"/>
    </location>
    <ligand>
        <name>[4Fe-4S] cluster</name>
        <dbReference type="ChEBI" id="CHEBI:49883"/>
    </ligand>
</feature>
<dbReference type="NCBIfam" id="TIGR01083">
    <property type="entry name" value="nth"/>
    <property type="match status" value="1"/>
</dbReference>
<proteinExistence type="inferred from homology"/>
<feature type="compositionally biased region" description="Basic residues" evidence="13">
    <location>
        <begin position="1"/>
        <end position="22"/>
    </location>
</feature>
<keyword evidence="6 12" id="KW-0408">Iron</keyword>
<keyword evidence="2 12" id="KW-0004">4Fe-4S</keyword>
<keyword evidence="16" id="KW-1185">Reference proteome</keyword>
<dbReference type="FunFam" id="1.10.1670.10:FF:000001">
    <property type="entry name" value="Endonuclease III"/>
    <property type="match status" value="1"/>
</dbReference>
<dbReference type="InterPro" id="IPR004035">
    <property type="entry name" value="Endouclease-III_FeS-bd_BS"/>
</dbReference>
<dbReference type="CDD" id="cd00056">
    <property type="entry name" value="ENDO3c"/>
    <property type="match status" value="1"/>
</dbReference>
<comment type="caution">
    <text evidence="15">The sequence shown here is derived from an EMBL/GenBank/DDBJ whole genome shotgun (WGS) entry which is preliminary data.</text>
</comment>
<dbReference type="GO" id="GO:0019104">
    <property type="term" value="F:DNA N-glycosylase activity"/>
    <property type="evidence" value="ECO:0007669"/>
    <property type="project" value="UniProtKB-UniRule"/>
</dbReference>
<dbReference type="FunFam" id="1.10.340.30:FF:000001">
    <property type="entry name" value="Endonuclease III"/>
    <property type="match status" value="1"/>
</dbReference>
<dbReference type="InterPro" id="IPR003265">
    <property type="entry name" value="HhH-GPD_domain"/>
</dbReference>
<evidence type="ECO:0000256" key="13">
    <source>
        <dbReference type="SAM" id="MobiDB-lite"/>
    </source>
</evidence>
<gene>
    <name evidence="12 15" type="primary">nth</name>
    <name evidence="15" type="ORF">NG895_11655</name>
</gene>
<comment type="catalytic activity">
    <reaction evidence="12">
        <text>2'-deoxyribonucleotide-(2'-deoxyribose 5'-phosphate)-2'-deoxyribonucleotide-DNA = a 3'-end 2'-deoxyribonucleotide-(2,3-dehydro-2,3-deoxyribose 5'-phosphate)-DNA + a 5'-end 5'-phospho-2'-deoxyribonucleoside-DNA + H(+)</text>
        <dbReference type="Rhea" id="RHEA:66592"/>
        <dbReference type="Rhea" id="RHEA-COMP:13180"/>
        <dbReference type="Rhea" id="RHEA-COMP:16897"/>
        <dbReference type="Rhea" id="RHEA-COMP:17067"/>
        <dbReference type="ChEBI" id="CHEBI:15378"/>
        <dbReference type="ChEBI" id="CHEBI:136412"/>
        <dbReference type="ChEBI" id="CHEBI:157695"/>
        <dbReference type="ChEBI" id="CHEBI:167181"/>
        <dbReference type="EC" id="4.2.99.18"/>
    </reaction>
</comment>
<dbReference type="PANTHER" id="PTHR10359">
    <property type="entry name" value="A/G-SPECIFIC ADENINE GLYCOSYLASE/ENDONUCLEASE III"/>
    <property type="match status" value="1"/>
</dbReference>
<evidence type="ECO:0000256" key="3">
    <source>
        <dbReference type="ARBA" id="ARBA00022723"/>
    </source>
</evidence>
<keyword evidence="15" id="KW-0540">Nuclease</keyword>
<keyword evidence="10 12" id="KW-0456">Lyase</keyword>
<protein>
    <recommendedName>
        <fullName evidence="12">Endonuclease III</fullName>
        <ecNumber evidence="12">4.2.99.18</ecNumber>
    </recommendedName>
    <alternativeName>
        <fullName evidence="12">DNA-(apurinic or apyrimidinic site) lyase</fullName>
    </alternativeName>
</protein>
<dbReference type="SMART" id="SM00525">
    <property type="entry name" value="FES"/>
    <property type="match status" value="1"/>
</dbReference>
<evidence type="ECO:0000256" key="10">
    <source>
        <dbReference type="ARBA" id="ARBA00023239"/>
    </source>
</evidence>
<dbReference type="SMART" id="SM00478">
    <property type="entry name" value="ENDO3c"/>
    <property type="match status" value="1"/>
</dbReference>
<dbReference type="Gene3D" id="1.10.340.30">
    <property type="entry name" value="Hypothetical protein, domain 2"/>
    <property type="match status" value="1"/>
</dbReference>
<feature type="domain" description="HhH-GPD" evidence="14">
    <location>
        <begin position="69"/>
        <end position="217"/>
    </location>
</feature>
<reference evidence="15" key="1">
    <citation type="submission" date="2022-06" db="EMBL/GenBank/DDBJ databases">
        <title>Aeoliella straminimaris, a novel planctomycete from sediments.</title>
        <authorList>
            <person name="Vitorino I.R."/>
            <person name="Lage O.M."/>
        </authorList>
    </citation>
    <scope>NUCLEOTIDE SEQUENCE</scope>
    <source>
        <strain evidence="15">ICT_H6.2</strain>
    </source>
</reference>
<dbReference type="Pfam" id="PF00730">
    <property type="entry name" value="HhH-GPD"/>
    <property type="match status" value="1"/>
</dbReference>
<dbReference type="PROSITE" id="PS00764">
    <property type="entry name" value="ENDONUCLEASE_III_1"/>
    <property type="match status" value="1"/>
</dbReference>
<dbReference type="Pfam" id="PF00633">
    <property type="entry name" value="HHH"/>
    <property type="match status" value="1"/>
</dbReference>
<dbReference type="AlphaFoldDB" id="A0A9X2JGM5"/>
<keyword evidence="7 12" id="KW-0411">Iron-sulfur</keyword>
<organism evidence="15 16">
    <name type="scientific">Aeoliella straminimaris</name>
    <dbReference type="NCBI Taxonomy" id="2954799"/>
    <lineage>
        <taxon>Bacteria</taxon>
        <taxon>Pseudomonadati</taxon>
        <taxon>Planctomycetota</taxon>
        <taxon>Planctomycetia</taxon>
        <taxon>Pirellulales</taxon>
        <taxon>Lacipirellulaceae</taxon>
        <taxon>Aeoliella</taxon>
    </lineage>
</organism>
<feature type="region of interest" description="Disordered" evidence="13">
    <location>
        <begin position="1"/>
        <end position="34"/>
    </location>
</feature>
<feature type="binding site" evidence="12">
    <location>
        <position position="219"/>
    </location>
    <ligand>
        <name>[4Fe-4S] cluster</name>
        <dbReference type="ChEBI" id="CHEBI:49883"/>
    </ligand>
</feature>
<comment type="cofactor">
    <cofactor evidence="12">
        <name>[4Fe-4S] cluster</name>
        <dbReference type="ChEBI" id="CHEBI:49883"/>
    </cofactor>
    <text evidence="12">Binds 1 [4Fe-4S] cluster.</text>
</comment>
<dbReference type="EC" id="4.2.99.18" evidence="12"/>
<dbReference type="InterPro" id="IPR005759">
    <property type="entry name" value="Nth"/>
</dbReference>
<dbReference type="PIRSF" id="PIRSF001435">
    <property type="entry name" value="Nth"/>
    <property type="match status" value="1"/>
</dbReference>
<dbReference type="PROSITE" id="PS01155">
    <property type="entry name" value="ENDONUCLEASE_III_2"/>
    <property type="match status" value="1"/>
</dbReference>
<keyword evidence="9 12" id="KW-0234">DNA repair</keyword>
<dbReference type="RefSeq" id="WP_252852673.1">
    <property type="nucleotide sequence ID" value="NZ_JAMXLR010000036.1"/>
</dbReference>
<keyword evidence="8 12" id="KW-0238">DNA-binding</keyword>
<evidence type="ECO:0000256" key="1">
    <source>
        <dbReference type="ARBA" id="ARBA00008343"/>
    </source>
</evidence>